<reference evidence="5" key="1">
    <citation type="submission" date="2021-02" db="EMBL/GenBank/DDBJ databases">
        <authorList>
            <person name="Nowell W R."/>
        </authorList>
    </citation>
    <scope>NUCLEOTIDE SEQUENCE</scope>
</reference>
<evidence type="ECO:0000259" key="4">
    <source>
        <dbReference type="PROSITE" id="PS51762"/>
    </source>
</evidence>
<proteinExistence type="inferred from homology"/>
<evidence type="ECO:0000256" key="1">
    <source>
        <dbReference type="ARBA" id="ARBA00006865"/>
    </source>
</evidence>
<dbReference type="Pfam" id="PF00722">
    <property type="entry name" value="Glyco_hydro_16"/>
    <property type="match status" value="1"/>
</dbReference>
<dbReference type="CDD" id="cd08023">
    <property type="entry name" value="GH16_laminarinase_like"/>
    <property type="match status" value="1"/>
</dbReference>
<evidence type="ECO:0000256" key="2">
    <source>
        <dbReference type="SAM" id="Phobius"/>
    </source>
</evidence>
<dbReference type="GO" id="GO:0005975">
    <property type="term" value="P:carbohydrate metabolic process"/>
    <property type="evidence" value="ECO:0007669"/>
    <property type="project" value="InterPro"/>
</dbReference>
<organism evidence="5 6">
    <name type="scientific">Adineta steineri</name>
    <dbReference type="NCBI Taxonomy" id="433720"/>
    <lineage>
        <taxon>Eukaryota</taxon>
        <taxon>Metazoa</taxon>
        <taxon>Spiralia</taxon>
        <taxon>Gnathifera</taxon>
        <taxon>Rotifera</taxon>
        <taxon>Eurotatoria</taxon>
        <taxon>Bdelloidea</taxon>
        <taxon>Adinetida</taxon>
        <taxon>Adinetidae</taxon>
        <taxon>Adineta</taxon>
    </lineage>
</organism>
<comment type="similarity">
    <text evidence="1">Belongs to the glycosyl hydrolase 16 family.</text>
</comment>
<dbReference type="EMBL" id="CAJNOG010000048">
    <property type="protein sequence ID" value="CAF0841291.1"/>
    <property type="molecule type" value="Genomic_DNA"/>
</dbReference>
<evidence type="ECO:0000313" key="5">
    <source>
        <dbReference type="EMBL" id="CAF0841291.1"/>
    </source>
</evidence>
<dbReference type="Proteomes" id="UP000663845">
    <property type="component" value="Unassembled WGS sequence"/>
</dbReference>
<keyword evidence="3" id="KW-0732">Signal</keyword>
<gene>
    <name evidence="5" type="ORF">JYZ213_LOCUS7376</name>
</gene>
<dbReference type="InterPro" id="IPR000757">
    <property type="entry name" value="Beta-glucanase-like"/>
</dbReference>
<feature type="signal peptide" evidence="3">
    <location>
        <begin position="1"/>
        <end position="18"/>
    </location>
</feature>
<sequence>MLAVSVFFSLILFQLVYTVSWNPSTFQYDPGSNYQLVWSDEFTNVGAAQAVINGQPAYAVNPQNWVIQTGLINGGLQNYTNSIQNCYVQNDQLVLVAMQASSATNNLYPSAMITSAGLQQFTYGKFAAKLVAPYGKGLWPAFWLLGNAWAQYGFYWPTVGEIDILEMIGGWVWGVNQDKTAYGTVHWNNASNTLSPSNAAAQGTSWSTPDGSMLHNNSLVYWTEWNETNIVIGVNEFTYFTLNTNNISGSINPVDAFHGKWPFYLLLNIAVGGSWPGSPDNTTVWPQNMVVDWVRVYQQTNVTSTYQQTNVSSTYQQTSVTSTYQQTNVSSTQQTTVSSTQQTTVSSTQQTNVGSNVSSSAATAIFVHFSPSTNFFFIIFSYLFSFHMY</sequence>
<dbReference type="Gene3D" id="2.60.120.200">
    <property type="match status" value="1"/>
</dbReference>
<dbReference type="PANTHER" id="PTHR10963:SF55">
    <property type="entry name" value="GLYCOSIDE HYDROLASE FAMILY 16 PROTEIN"/>
    <property type="match status" value="1"/>
</dbReference>
<feature type="chain" id="PRO_5032576646" description="GH16 domain-containing protein" evidence="3">
    <location>
        <begin position="19"/>
        <end position="389"/>
    </location>
</feature>
<name>A0A813VR66_9BILA</name>
<dbReference type="SUPFAM" id="SSF49899">
    <property type="entry name" value="Concanavalin A-like lectins/glucanases"/>
    <property type="match status" value="1"/>
</dbReference>
<feature type="domain" description="GH16" evidence="4">
    <location>
        <begin position="17"/>
        <end position="302"/>
    </location>
</feature>
<dbReference type="PROSITE" id="PS51762">
    <property type="entry name" value="GH16_2"/>
    <property type="match status" value="1"/>
</dbReference>
<evidence type="ECO:0000313" key="6">
    <source>
        <dbReference type="Proteomes" id="UP000663845"/>
    </source>
</evidence>
<keyword evidence="2" id="KW-1133">Transmembrane helix</keyword>
<dbReference type="AlphaFoldDB" id="A0A813VR66"/>
<dbReference type="PANTHER" id="PTHR10963">
    <property type="entry name" value="GLYCOSYL HYDROLASE-RELATED"/>
    <property type="match status" value="1"/>
</dbReference>
<comment type="caution">
    <text evidence="5">The sequence shown here is derived from an EMBL/GenBank/DDBJ whole genome shotgun (WGS) entry which is preliminary data.</text>
</comment>
<keyword evidence="2" id="KW-0472">Membrane</keyword>
<keyword evidence="2" id="KW-0812">Transmembrane</keyword>
<accession>A0A813VR66</accession>
<evidence type="ECO:0000256" key="3">
    <source>
        <dbReference type="SAM" id="SignalP"/>
    </source>
</evidence>
<dbReference type="InterPro" id="IPR013320">
    <property type="entry name" value="ConA-like_dom_sf"/>
</dbReference>
<dbReference type="GO" id="GO:0004553">
    <property type="term" value="F:hydrolase activity, hydrolyzing O-glycosyl compounds"/>
    <property type="evidence" value="ECO:0007669"/>
    <property type="project" value="InterPro"/>
</dbReference>
<feature type="transmembrane region" description="Helical" evidence="2">
    <location>
        <begin position="365"/>
        <end position="384"/>
    </location>
</feature>
<dbReference type="InterPro" id="IPR050546">
    <property type="entry name" value="Glycosyl_Hydrlase_16"/>
</dbReference>
<protein>
    <recommendedName>
        <fullName evidence="4">GH16 domain-containing protein</fullName>
    </recommendedName>
</protein>